<dbReference type="Gene3D" id="3.30.9.10">
    <property type="entry name" value="D-Amino Acid Oxidase, subunit A, domain 2"/>
    <property type="match status" value="1"/>
</dbReference>
<comment type="cofactor">
    <cofactor evidence="1">
        <name>FAD</name>
        <dbReference type="ChEBI" id="CHEBI:57692"/>
    </cofactor>
</comment>
<evidence type="ECO:0000313" key="6">
    <source>
        <dbReference type="EMBL" id="TCN22783.1"/>
    </source>
</evidence>
<dbReference type="AlphaFoldDB" id="A0A4R2B8Y1"/>
<dbReference type="SUPFAM" id="SSF51905">
    <property type="entry name" value="FAD/NAD(P)-binding domain"/>
    <property type="match status" value="1"/>
</dbReference>
<dbReference type="InterPro" id="IPR006076">
    <property type="entry name" value="FAD-dep_OxRdtase"/>
</dbReference>
<dbReference type="Pfam" id="PF01266">
    <property type="entry name" value="DAO"/>
    <property type="match status" value="1"/>
</dbReference>
<evidence type="ECO:0000256" key="4">
    <source>
        <dbReference type="ARBA" id="ARBA00023002"/>
    </source>
</evidence>
<dbReference type="GO" id="GO:0050660">
    <property type="term" value="F:flavin adenine dinucleotide binding"/>
    <property type="evidence" value="ECO:0007669"/>
    <property type="project" value="InterPro"/>
</dbReference>
<dbReference type="PANTHER" id="PTHR10961">
    <property type="entry name" value="PEROXISOMAL SARCOSINE OXIDASE"/>
    <property type="match status" value="1"/>
</dbReference>
<gene>
    <name evidence="6" type="ORF">EV184_12328</name>
</gene>
<keyword evidence="4" id="KW-0560">Oxidoreductase</keyword>
<dbReference type="SUPFAM" id="SSF54373">
    <property type="entry name" value="FAD-linked reductases, C-terminal domain"/>
    <property type="match status" value="1"/>
</dbReference>
<dbReference type="GO" id="GO:0008115">
    <property type="term" value="F:sarcosine oxidase activity"/>
    <property type="evidence" value="ECO:0007669"/>
    <property type="project" value="TreeGrafter"/>
</dbReference>
<evidence type="ECO:0000256" key="2">
    <source>
        <dbReference type="ARBA" id="ARBA00022630"/>
    </source>
</evidence>
<dbReference type="InterPro" id="IPR045170">
    <property type="entry name" value="MTOX"/>
</dbReference>
<reference evidence="6 7" key="1">
    <citation type="submission" date="2019-03" db="EMBL/GenBank/DDBJ databases">
        <title>Genomic Encyclopedia of Type Strains, Phase IV (KMG-V): Genome sequencing to study the core and pangenomes of soil and plant-associated prokaryotes.</title>
        <authorList>
            <person name="Whitman W."/>
        </authorList>
    </citation>
    <scope>NUCLEOTIDE SEQUENCE [LARGE SCALE GENOMIC DNA]</scope>
    <source>
        <strain evidence="6 7">23C40</strain>
    </source>
</reference>
<accession>A0A4R2B8Y1</accession>
<keyword evidence="3" id="KW-0274">FAD</keyword>
<protein>
    <submittedName>
        <fullName evidence="6">Sarcosine oxidase</fullName>
    </submittedName>
</protein>
<evidence type="ECO:0000259" key="5">
    <source>
        <dbReference type="Pfam" id="PF01266"/>
    </source>
</evidence>
<dbReference type="EMBL" id="SLVU01000023">
    <property type="protein sequence ID" value="TCN22783.1"/>
    <property type="molecule type" value="Genomic_DNA"/>
</dbReference>
<dbReference type="RefSeq" id="WP_132079753.1">
    <property type="nucleotide sequence ID" value="NZ_SLVU01000023.1"/>
</dbReference>
<proteinExistence type="predicted"/>
<dbReference type="NCBIfam" id="NF008425">
    <property type="entry name" value="PRK11259.1"/>
    <property type="match status" value="1"/>
</dbReference>
<dbReference type="PANTHER" id="PTHR10961:SF7">
    <property type="entry name" value="FAD DEPENDENT OXIDOREDUCTASE DOMAIN-CONTAINING PROTEIN"/>
    <property type="match status" value="1"/>
</dbReference>
<evidence type="ECO:0000256" key="3">
    <source>
        <dbReference type="ARBA" id="ARBA00022827"/>
    </source>
</evidence>
<evidence type="ECO:0000313" key="7">
    <source>
        <dbReference type="Proteomes" id="UP000295043"/>
    </source>
</evidence>
<dbReference type="Gene3D" id="3.50.50.60">
    <property type="entry name" value="FAD/NAD(P)-binding domain"/>
    <property type="match status" value="1"/>
</dbReference>
<keyword evidence="2" id="KW-0285">Flavoprotein</keyword>
<feature type="domain" description="FAD dependent oxidoreductase" evidence="5">
    <location>
        <begin position="11"/>
        <end position="376"/>
    </location>
</feature>
<evidence type="ECO:0000256" key="1">
    <source>
        <dbReference type="ARBA" id="ARBA00001974"/>
    </source>
</evidence>
<dbReference type="Proteomes" id="UP000295043">
    <property type="component" value="Unassembled WGS sequence"/>
</dbReference>
<sequence>MAANTTEYETDVIVIGLGAMGASTLYPLAKRGEKVLGVDRFAPPHAKGSSHGGTRVTREAVGEGPAYVPLAVRSHQIIAELEKEFDRTFLVKSGTLIVGSPMTGATPLHGAQDFLASSIAMAERFGIRHEIMNADELRARYPQFRAFRDTDRGYLEPNAGYMLPEALIEAQLEGARTAGAEIWTDTVVEKIEQQGGKVTVTTSAGIVKAKRAVVTAGAWTRGLLGAPFDRILTVTRQAIHWYDADDFAPFGPGRMPVFIWFVTDRLEDYFTGFPVTDPSEGVKMVASRDTPDIDHEKIGPKAELWESNEFYEKHVGPNMVGVKPDVVNNAACFYTNTPDNGFIIDNHPQMDKVLVVSACSGHGFKHSLGIGEAVAQVIHDGKSEIDLSAFNLARFL</sequence>
<organism evidence="6 7">
    <name type="scientific">Sinorhizobium americanum</name>
    <dbReference type="NCBI Taxonomy" id="194963"/>
    <lineage>
        <taxon>Bacteria</taxon>
        <taxon>Pseudomonadati</taxon>
        <taxon>Pseudomonadota</taxon>
        <taxon>Alphaproteobacteria</taxon>
        <taxon>Hyphomicrobiales</taxon>
        <taxon>Rhizobiaceae</taxon>
        <taxon>Sinorhizobium/Ensifer group</taxon>
        <taxon>Sinorhizobium</taxon>
    </lineage>
</organism>
<dbReference type="InterPro" id="IPR036188">
    <property type="entry name" value="FAD/NAD-bd_sf"/>
</dbReference>
<name>A0A4R2B8Y1_9HYPH</name>
<comment type="caution">
    <text evidence="6">The sequence shown here is derived from an EMBL/GenBank/DDBJ whole genome shotgun (WGS) entry which is preliminary data.</text>
</comment>